<evidence type="ECO:0000313" key="1">
    <source>
        <dbReference type="EMBL" id="POA96680.1"/>
    </source>
</evidence>
<accession>A0A2K4MHW2</accession>
<evidence type="ECO:0000313" key="2">
    <source>
        <dbReference type="Proteomes" id="UP000236416"/>
    </source>
</evidence>
<dbReference type="AlphaFoldDB" id="A0A2K4MHW2"/>
<proteinExistence type="predicted"/>
<organism evidence="1 2">
    <name type="scientific">Chromobacterium sinusclupearum</name>
    <dbReference type="NCBI Taxonomy" id="2077146"/>
    <lineage>
        <taxon>Bacteria</taxon>
        <taxon>Pseudomonadati</taxon>
        <taxon>Pseudomonadota</taxon>
        <taxon>Betaproteobacteria</taxon>
        <taxon>Neisseriales</taxon>
        <taxon>Chromobacteriaceae</taxon>
        <taxon>Chromobacterium</taxon>
    </lineage>
</organism>
<dbReference type="InterPro" id="IPR013362">
    <property type="entry name" value="Pilus_4_PilV"/>
</dbReference>
<gene>
    <name evidence="1" type="primary">pilV</name>
    <name evidence="1" type="ORF">C2134_20675</name>
</gene>
<comment type="caution">
    <text evidence="1">The sequence shown here is derived from an EMBL/GenBank/DDBJ whole genome shotgun (WGS) entry which is preliminary data.</text>
</comment>
<dbReference type="Proteomes" id="UP000236416">
    <property type="component" value="Unassembled WGS sequence"/>
</dbReference>
<dbReference type="NCBIfam" id="TIGR02523">
    <property type="entry name" value="type_IV_pilV"/>
    <property type="match status" value="1"/>
</dbReference>
<dbReference type="NCBIfam" id="TIGR02532">
    <property type="entry name" value="IV_pilin_GFxxxE"/>
    <property type="match status" value="1"/>
</dbReference>
<dbReference type="InterPro" id="IPR012902">
    <property type="entry name" value="N_methyl_site"/>
</dbReference>
<keyword evidence="2" id="KW-1185">Reference proteome</keyword>
<name>A0A2K4MHW2_9NEIS</name>
<protein>
    <submittedName>
        <fullName evidence="1">Type IV pilus modification protein PilV</fullName>
    </submittedName>
</protein>
<sequence>MSMNTFASFRQSGVSMLEVLVALVVISLGLLGIAGMQAAAINNTNIARSRSIGAIAAESMAAAMHANNAYWTALSSANSNSWTVTASGVTGTPSLTQTVNCSASGSNCSAANMAAYDTTQWGSGMLGTLPNGQGQIACTTSAPTTCTITVSWQEKQSKVNAATMTAPATASATYQMVVIP</sequence>
<dbReference type="EMBL" id="PPTF01000107">
    <property type="protein sequence ID" value="POA96680.1"/>
    <property type="molecule type" value="Genomic_DNA"/>
</dbReference>
<dbReference type="Pfam" id="PF07963">
    <property type="entry name" value="N_methyl"/>
    <property type="match status" value="1"/>
</dbReference>
<reference evidence="1 2" key="1">
    <citation type="submission" date="2018-01" db="EMBL/GenBank/DDBJ databases">
        <title>Genomic Sequence of Chromobacterium MWU13-2610 from wild cranberry bogs within the Cape Cod National Seashore.</title>
        <authorList>
            <person name="O'Hara-Hanley K."/>
            <person name="Soby S."/>
            <person name="Harrison A."/>
        </authorList>
    </citation>
    <scope>NUCLEOTIDE SEQUENCE [LARGE SCALE GENOMIC DNA]</scope>
    <source>
        <strain evidence="1 2">MWU13-2610</strain>
    </source>
</reference>